<feature type="region of interest" description="Disordered" evidence="3">
    <location>
        <begin position="64"/>
        <end position="85"/>
    </location>
</feature>
<evidence type="ECO:0000256" key="2">
    <source>
        <dbReference type="ARBA" id="ARBA00023125"/>
    </source>
</evidence>
<dbReference type="InterPro" id="IPR006600">
    <property type="entry name" value="HTH_CenpB_DNA-bd_dom"/>
</dbReference>
<comment type="subcellular location">
    <subcellularLocation>
        <location evidence="1">Nucleus</location>
    </subcellularLocation>
</comment>
<dbReference type="Pfam" id="PF03221">
    <property type="entry name" value="HTH_Tnp_Tc5"/>
    <property type="match status" value="1"/>
</dbReference>
<keyword evidence="2" id="KW-0238">DNA-binding</keyword>
<dbReference type="InterPro" id="IPR009057">
    <property type="entry name" value="Homeodomain-like_sf"/>
</dbReference>
<feature type="compositionally biased region" description="Basic and acidic residues" evidence="3">
    <location>
        <begin position="66"/>
        <end position="85"/>
    </location>
</feature>
<protein>
    <recommendedName>
        <fullName evidence="4">HTH CENPB-type domain-containing protein</fullName>
    </recommendedName>
</protein>
<reference evidence="5 6" key="1">
    <citation type="submission" date="2023-02" db="EMBL/GenBank/DDBJ databases">
        <title>LHISI_Scaffold_Assembly.</title>
        <authorList>
            <person name="Stuart O.P."/>
            <person name="Cleave R."/>
            <person name="Magrath M.J.L."/>
            <person name="Mikheyev A.S."/>
        </authorList>
    </citation>
    <scope>NUCLEOTIDE SEQUENCE [LARGE SCALE GENOMIC DNA]</scope>
    <source>
        <strain evidence="5">Daus_M_001</strain>
        <tissue evidence="5">Leg muscle</tissue>
    </source>
</reference>
<feature type="domain" description="HTH CENPB-type" evidence="4">
    <location>
        <begin position="1"/>
        <end position="54"/>
    </location>
</feature>
<evidence type="ECO:0000313" key="5">
    <source>
        <dbReference type="EMBL" id="KAJ8898088.1"/>
    </source>
</evidence>
<dbReference type="Gene3D" id="1.10.10.60">
    <property type="entry name" value="Homeodomain-like"/>
    <property type="match status" value="1"/>
</dbReference>
<sequence length="85" mass="9865">MWYQQARASKIPIDGVILQEKVQLIALIFSVENFTASNGWATRFMKRHCLVYKKLCGESAAVNEQTTDHRFSSLPKILEEHTQRR</sequence>
<dbReference type="Proteomes" id="UP001159363">
    <property type="component" value="Chromosome 1"/>
</dbReference>
<evidence type="ECO:0000259" key="4">
    <source>
        <dbReference type="PROSITE" id="PS51253"/>
    </source>
</evidence>
<evidence type="ECO:0000256" key="1">
    <source>
        <dbReference type="ARBA" id="ARBA00004123"/>
    </source>
</evidence>
<comment type="caution">
    <text evidence="5">The sequence shown here is derived from an EMBL/GenBank/DDBJ whole genome shotgun (WGS) entry which is preliminary data.</text>
</comment>
<keyword evidence="6" id="KW-1185">Reference proteome</keyword>
<evidence type="ECO:0000313" key="6">
    <source>
        <dbReference type="Proteomes" id="UP001159363"/>
    </source>
</evidence>
<dbReference type="SMART" id="SM00674">
    <property type="entry name" value="CENPB"/>
    <property type="match status" value="1"/>
</dbReference>
<gene>
    <name evidence="5" type="ORF">PR048_003448</name>
</gene>
<dbReference type="SUPFAM" id="SSF46689">
    <property type="entry name" value="Homeodomain-like"/>
    <property type="match status" value="1"/>
</dbReference>
<dbReference type="PROSITE" id="PS51253">
    <property type="entry name" value="HTH_CENPB"/>
    <property type="match status" value="1"/>
</dbReference>
<proteinExistence type="predicted"/>
<name>A0ABQ9IQ22_9NEOP</name>
<dbReference type="EMBL" id="JARBHB010000001">
    <property type="protein sequence ID" value="KAJ8898088.1"/>
    <property type="molecule type" value="Genomic_DNA"/>
</dbReference>
<accession>A0ABQ9IQ22</accession>
<organism evidence="5 6">
    <name type="scientific">Dryococelus australis</name>
    <dbReference type="NCBI Taxonomy" id="614101"/>
    <lineage>
        <taxon>Eukaryota</taxon>
        <taxon>Metazoa</taxon>
        <taxon>Ecdysozoa</taxon>
        <taxon>Arthropoda</taxon>
        <taxon>Hexapoda</taxon>
        <taxon>Insecta</taxon>
        <taxon>Pterygota</taxon>
        <taxon>Neoptera</taxon>
        <taxon>Polyneoptera</taxon>
        <taxon>Phasmatodea</taxon>
        <taxon>Verophasmatodea</taxon>
        <taxon>Anareolatae</taxon>
        <taxon>Phasmatidae</taxon>
        <taxon>Eurycanthinae</taxon>
        <taxon>Dryococelus</taxon>
    </lineage>
</organism>
<evidence type="ECO:0000256" key="3">
    <source>
        <dbReference type="SAM" id="MobiDB-lite"/>
    </source>
</evidence>